<dbReference type="RefSeq" id="WP_382392476.1">
    <property type="nucleotide sequence ID" value="NZ_JBHUNA010000013.1"/>
</dbReference>
<organism evidence="7 8">
    <name type="scientific">Lentibacillus juripiscarius</name>
    <dbReference type="NCBI Taxonomy" id="257446"/>
    <lineage>
        <taxon>Bacteria</taxon>
        <taxon>Bacillati</taxon>
        <taxon>Bacillota</taxon>
        <taxon>Bacilli</taxon>
        <taxon>Bacillales</taxon>
        <taxon>Bacillaceae</taxon>
        <taxon>Lentibacillus</taxon>
    </lineage>
</organism>
<dbReference type="PANTHER" id="PTHR43525">
    <property type="entry name" value="PROTEIN MALY"/>
    <property type="match status" value="1"/>
</dbReference>
<proteinExistence type="inferred from homology"/>
<dbReference type="SUPFAM" id="SSF53383">
    <property type="entry name" value="PLP-dependent transferases"/>
    <property type="match status" value="1"/>
</dbReference>
<gene>
    <name evidence="7" type="ORF">ACFSUO_06940</name>
</gene>
<dbReference type="EC" id="4.4.1.13" evidence="2"/>
<dbReference type="InterPro" id="IPR051798">
    <property type="entry name" value="Class-II_PLP-Dep_Aminotrans"/>
</dbReference>
<evidence type="ECO:0000313" key="7">
    <source>
        <dbReference type="EMBL" id="MFD2760711.1"/>
    </source>
</evidence>
<name>A0ABW5V420_9BACI</name>
<dbReference type="PANTHER" id="PTHR43525:SF1">
    <property type="entry name" value="PROTEIN MALY"/>
    <property type="match status" value="1"/>
</dbReference>
<dbReference type="Pfam" id="PF00155">
    <property type="entry name" value="Aminotran_1_2"/>
    <property type="match status" value="1"/>
</dbReference>
<feature type="domain" description="Aminotransferase class I/classII large" evidence="6">
    <location>
        <begin position="37"/>
        <end position="382"/>
    </location>
</feature>
<reference evidence="8" key="1">
    <citation type="journal article" date="2019" name="Int. J. Syst. Evol. Microbiol.">
        <title>The Global Catalogue of Microorganisms (GCM) 10K type strain sequencing project: providing services to taxonomists for standard genome sequencing and annotation.</title>
        <authorList>
            <consortium name="The Broad Institute Genomics Platform"/>
            <consortium name="The Broad Institute Genome Sequencing Center for Infectious Disease"/>
            <person name="Wu L."/>
            <person name="Ma J."/>
        </authorList>
    </citation>
    <scope>NUCLEOTIDE SEQUENCE [LARGE SCALE GENOMIC DNA]</scope>
    <source>
        <strain evidence="8">TISTR 1535</strain>
    </source>
</reference>
<comment type="similarity">
    <text evidence="5">Belongs to the class-II pyridoxal-phosphate-dependent aminotransferase family. MalY/PatB cystathionine beta-lyase subfamily.</text>
</comment>
<dbReference type="CDD" id="cd00609">
    <property type="entry name" value="AAT_like"/>
    <property type="match status" value="1"/>
</dbReference>
<evidence type="ECO:0000256" key="3">
    <source>
        <dbReference type="ARBA" id="ARBA00022898"/>
    </source>
</evidence>
<keyword evidence="4 7" id="KW-0456">Lyase</keyword>
<accession>A0ABW5V420</accession>
<dbReference type="InterPro" id="IPR015422">
    <property type="entry name" value="PyrdxlP-dep_Trfase_small"/>
</dbReference>
<evidence type="ECO:0000256" key="4">
    <source>
        <dbReference type="ARBA" id="ARBA00023239"/>
    </source>
</evidence>
<dbReference type="InterPro" id="IPR027619">
    <property type="entry name" value="C-S_lyase_PatB-like"/>
</dbReference>
<evidence type="ECO:0000313" key="8">
    <source>
        <dbReference type="Proteomes" id="UP001597502"/>
    </source>
</evidence>
<dbReference type="Proteomes" id="UP001597502">
    <property type="component" value="Unassembled WGS sequence"/>
</dbReference>
<dbReference type="GO" id="GO:0047804">
    <property type="term" value="F:cysteine-S-conjugate beta-lyase activity"/>
    <property type="evidence" value="ECO:0007669"/>
    <property type="project" value="UniProtKB-EC"/>
</dbReference>
<keyword evidence="3" id="KW-0663">Pyridoxal phosphate</keyword>
<keyword evidence="8" id="KW-1185">Reference proteome</keyword>
<protein>
    <recommendedName>
        <fullName evidence="2">cysteine-S-conjugate beta-lyase</fullName>
        <ecNumber evidence="2">4.4.1.13</ecNumber>
    </recommendedName>
</protein>
<evidence type="ECO:0000259" key="6">
    <source>
        <dbReference type="Pfam" id="PF00155"/>
    </source>
</evidence>
<dbReference type="Gene3D" id="3.40.640.10">
    <property type="entry name" value="Type I PLP-dependent aspartate aminotransferase-like (Major domain)"/>
    <property type="match status" value="1"/>
</dbReference>
<dbReference type="EMBL" id="JBHUNA010000013">
    <property type="protein sequence ID" value="MFD2760711.1"/>
    <property type="molecule type" value="Genomic_DNA"/>
</dbReference>
<dbReference type="NCBIfam" id="TIGR04350">
    <property type="entry name" value="C_S_lyase_PatB"/>
    <property type="match status" value="1"/>
</dbReference>
<evidence type="ECO:0000256" key="1">
    <source>
        <dbReference type="ARBA" id="ARBA00001933"/>
    </source>
</evidence>
<dbReference type="Gene3D" id="3.90.1150.10">
    <property type="entry name" value="Aspartate Aminotransferase, domain 1"/>
    <property type="match status" value="1"/>
</dbReference>
<dbReference type="InterPro" id="IPR004839">
    <property type="entry name" value="Aminotransferase_I/II_large"/>
</dbReference>
<sequence length="390" mass="44335">MSIFKKVHDRTNTRSVKWDLRETIFQANDVLPMWVADMDFQAPQAVNDALIERAKHGIYGYTVIDDDVRNAIISWISKRHNWDIQGDWLSFSSGVVASLHMAVQAFTEPGDGILIQTPVYTPFYSVIESHDRKVVKNPLQQNDRSYQIDFADFEEKLKTGVKAFILCSPHNPVGRVWTEDELKEMARLCLKHDVIILSDEIHADLIYPGETHTPIASLSDEIAAQTITFMSPSKTFNLAGLQASYIITTDKQKRDLLDNQLNNQGHHMINAMGNTALEAAYQYGEEWLDELRTVLKENKAYVIERLEGETNKLKVTRSEGTYLLWIDCSELGMNSKKLKTFMSRTAGVGLNTGADYGEEGEFFMRMNIACPRETLQVGVERIIKAINNHQ</sequence>
<comment type="cofactor">
    <cofactor evidence="1">
        <name>pyridoxal 5'-phosphate</name>
        <dbReference type="ChEBI" id="CHEBI:597326"/>
    </cofactor>
</comment>
<comment type="caution">
    <text evidence="7">The sequence shown here is derived from an EMBL/GenBank/DDBJ whole genome shotgun (WGS) entry which is preliminary data.</text>
</comment>
<evidence type="ECO:0000256" key="5">
    <source>
        <dbReference type="ARBA" id="ARBA00037974"/>
    </source>
</evidence>
<evidence type="ECO:0000256" key="2">
    <source>
        <dbReference type="ARBA" id="ARBA00012224"/>
    </source>
</evidence>
<dbReference type="InterPro" id="IPR015421">
    <property type="entry name" value="PyrdxlP-dep_Trfase_major"/>
</dbReference>
<dbReference type="InterPro" id="IPR015424">
    <property type="entry name" value="PyrdxlP-dep_Trfase"/>
</dbReference>